<organism evidence="2 3">
    <name type="scientific">Stylosanthes scabra</name>
    <dbReference type="NCBI Taxonomy" id="79078"/>
    <lineage>
        <taxon>Eukaryota</taxon>
        <taxon>Viridiplantae</taxon>
        <taxon>Streptophyta</taxon>
        <taxon>Embryophyta</taxon>
        <taxon>Tracheophyta</taxon>
        <taxon>Spermatophyta</taxon>
        <taxon>Magnoliopsida</taxon>
        <taxon>eudicotyledons</taxon>
        <taxon>Gunneridae</taxon>
        <taxon>Pentapetalae</taxon>
        <taxon>rosids</taxon>
        <taxon>fabids</taxon>
        <taxon>Fabales</taxon>
        <taxon>Fabaceae</taxon>
        <taxon>Papilionoideae</taxon>
        <taxon>50 kb inversion clade</taxon>
        <taxon>dalbergioids sensu lato</taxon>
        <taxon>Dalbergieae</taxon>
        <taxon>Pterocarpus clade</taxon>
        <taxon>Stylosanthes</taxon>
    </lineage>
</organism>
<dbReference type="Proteomes" id="UP001341840">
    <property type="component" value="Unassembled WGS sequence"/>
</dbReference>
<name>A0ABU6TE10_9FABA</name>
<evidence type="ECO:0000259" key="1">
    <source>
        <dbReference type="Pfam" id="PF12776"/>
    </source>
</evidence>
<reference evidence="2 3" key="1">
    <citation type="journal article" date="2023" name="Plants (Basel)">
        <title>Bridging the Gap: Combining Genomics and Transcriptomics Approaches to Understand Stylosanthes scabra, an Orphan Legume from the Brazilian Caatinga.</title>
        <authorList>
            <person name="Ferreira-Neto J.R.C."/>
            <person name="da Silva M.D."/>
            <person name="Binneck E."/>
            <person name="de Melo N.F."/>
            <person name="da Silva R.H."/>
            <person name="de Melo A.L.T.M."/>
            <person name="Pandolfi V."/>
            <person name="Bustamante F.O."/>
            <person name="Brasileiro-Vidal A.C."/>
            <person name="Benko-Iseppon A.M."/>
        </authorList>
    </citation>
    <scope>NUCLEOTIDE SEQUENCE [LARGE SCALE GENOMIC DNA]</scope>
    <source>
        <tissue evidence="2">Leaves</tissue>
    </source>
</reference>
<keyword evidence="3" id="KW-1185">Reference proteome</keyword>
<gene>
    <name evidence="2" type="ORF">PIB30_039058</name>
</gene>
<comment type="caution">
    <text evidence="2">The sequence shown here is derived from an EMBL/GenBank/DDBJ whole genome shotgun (WGS) entry which is preliminary data.</text>
</comment>
<protein>
    <recommendedName>
        <fullName evidence="1">Myb/SANT-like domain-containing protein</fullName>
    </recommendedName>
</protein>
<dbReference type="PANTHER" id="PTHR46250:SF18">
    <property type="entry name" value="MYB_SANT-LIKE DOMAIN-CONTAINING PROTEIN"/>
    <property type="match status" value="1"/>
</dbReference>
<dbReference type="Pfam" id="PF12776">
    <property type="entry name" value="Myb_DNA-bind_3"/>
    <property type="match status" value="1"/>
</dbReference>
<accession>A0ABU6TE10</accession>
<dbReference type="InterPro" id="IPR024752">
    <property type="entry name" value="Myb/SANT-like_dom"/>
</dbReference>
<dbReference type="PANTHER" id="PTHR46250">
    <property type="entry name" value="MYB/SANT-LIKE DNA-BINDING DOMAIN PROTEIN-RELATED"/>
    <property type="match status" value="1"/>
</dbReference>
<sequence length="113" mass="13400">MIQTFSNCTLTAKHCRNKHKRMKEKYQYTVDMLACNGFGWNDEKQCVEVDSREVLEAWMKANPKKFYTLGKPFPVFQRLGRIGYLGRIGLLDQPLLAALTLRNKWMKRLMRKR</sequence>
<feature type="domain" description="Myb/SANT-like" evidence="1">
    <location>
        <begin position="2"/>
        <end position="50"/>
    </location>
</feature>
<evidence type="ECO:0000313" key="3">
    <source>
        <dbReference type="Proteomes" id="UP001341840"/>
    </source>
</evidence>
<dbReference type="EMBL" id="JASCZI010090825">
    <property type="protein sequence ID" value="MED6146902.1"/>
    <property type="molecule type" value="Genomic_DNA"/>
</dbReference>
<proteinExistence type="predicted"/>
<evidence type="ECO:0000313" key="2">
    <source>
        <dbReference type="EMBL" id="MED6146902.1"/>
    </source>
</evidence>